<keyword evidence="2" id="KW-1185">Reference proteome</keyword>
<dbReference type="HOGENOM" id="CLU_2568770_0_0_9"/>
<dbReference type="OrthoDB" id="2353868at2"/>
<protein>
    <submittedName>
        <fullName evidence="1">Uncharacterized protein</fullName>
    </submittedName>
</protein>
<sequence>MSSKKVWSVEGYEDNGVETHRKASKTESFTNEADARKAAKKMADTFDHLDVYVIYTNTVNGKTEERFFNSNGSYSDEGFEW</sequence>
<evidence type="ECO:0000313" key="2">
    <source>
        <dbReference type="Proteomes" id="UP000001681"/>
    </source>
</evidence>
<gene>
    <name evidence="1" type="ordered locus">Exig_1769</name>
</gene>
<dbReference type="AlphaFoldDB" id="B1YHP8"/>
<reference evidence="1 2" key="1">
    <citation type="journal article" date="2006" name="Extremophiles">
        <title>Characterization of Exiguobacterium isolates from the Siberian permafrost. Description of Exiguobacterium sibiricum sp. nov.</title>
        <authorList>
            <person name="Rodrigues D.F."/>
            <person name="Goris J."/>
            <person name="Vishnivetskaya T."/>
            <person name="Gilichinsky D."/>
            <person name="Thomashow M.F."/>
            <person name="Tiedje J.M."/>
        </authorList>
    </citation>
    <scope>NUCLEOTIDE SEQUENCE [LARGE SCALE GENOMIC DNA]</scope>
    <source>
        <strain evidence="2">DSM 17290 / CIP 109462 / JCM 13490 / 255-15</strain>
    </source>
</reference>
<dbReference type="EMBL" id="CP001022">
    <property type="protein sequence ID" value="ACB61221.1"/>
    <property type="molecule type" value="Genomic_DNA"/>
</dbReference>
<proteinExistence type="predicted"/>
<dbReference type="Proteomes" id="UP000001681">
    <property type="component" value="Chromosome"/>
</dbReference>
<reference evidence="2" key="3">
    <citation type="submission" date="2008-04" db="EMBL/GenBank/DDBJ databases">
        <title>Complete sequence of chromosome of Exiguobacterium sibiricum 255-15.</title>
        <authorList>
            <consortium name="US DOE Joint Genome Institute"/>
            <person name="Copeland A."/>
            <person name="Lucas S."/>
            <person name="Lapidus A."/>
            <person name="Glavina del Rio T."/>
            <person name="Dalin E."/>
            <person name="Tice H."/>
            <person name="Bruce D."/>
            <person name="Goodwin L."/>
            <person name="Pitluck S."/>
            <person name="Kiss H."/>
            <person name="Chertkov O."/>
            <person name="Monk C."/>
            <person name="Brettin T."/>
            <person name="Detter J.C."/>
            <person name="Han C."/>
            <person name="Kuske C.R."/>
            <person name="Schmutz J."/>
            <person name="Larimer F."/>
            <person name="Land M."/>
            <person name="Hauser L."/>
            <person name="Kyrpides N."/>
            <person name="Mikhailova N."/>
            <person name="Vishnivetskaya T."/>
            <person name="Rodrigues D.F."/>
            <person name="Gilichinsky D."/>
            <person name="Tiedje J."/>
            <person name="Richardson P."/>
        </authorList>
    </citation>
    <scope>NUCLEOTIDE SEQUENCE [LARGE SCALE GENOMIC DNA]</scope>
    <source>
        <strain evidence="2">DSM 17290 / CIP 109462 / JCM 13490 / 255-15</strain>
    </source>
</reference>
<accession>B1YHP8</accession>
<dbReference type="KEGG" id="esi:Exig_1769"/>
<evidence type="ECO:0000313" key="1">
    <source>
        <dbReference type="EMBL" id="ACB61221.1"/>
    </source>
</evidence>
<dbReference type="RefSeq" id="WP_012370639.1">
    <property type="nucleotide sequence ID" value="NC_010556.1"/>
</dbReference>
<name>B1YHP8_EXIS2</name>
<reference evidence="1 2" key="2">
    <citation type="journal article" date="2008" name="BMC Genomics">
        <title>Architecture of thermal adaptation in an Exiguobacterium sibiricum strain isolated from 3 million year old permafrost: a genome and transcriptome approach.</title>
        <authorList>
            <person name="Rodrigues D.F."/>
            <person name="Ivanova N."/>
            <person name="He Z."/>
            <person name="Huebner M."/>
            <person name="Zhou J."/>
            <person name="Tiedje J.M."/>
        </authorList>
    </citation>
    <scope>NUCLEOTIDE SEQUENCE [LARGE SCALE GENOMIC DNA]</scope>
    <source>
        <strain evidence="2">DSM 17290 / CIP 109462 / JCM 13490 / 255-15</strain>
    </source>
</reference>
<organism evidence="1 2">
    <name type="scientific">Exiguobacterium sibiricum (strain DSM 17290 / CCUG 55495 / CIP 109462 / JCM 13490 / 255-15)</name>
    <dbReference type="NCBI Taxonomy" id="262543"/>
    <lineage>
        <taxon>Bacteria</taxon>
        <taxon>Bacillati</taxon>
        <taxon>Bacillota</taxon>
        <taxon>Bacilli</taxon>
        <taxon>Bacillales</taxon>
        <taxon>Bacillales Family XII. Incertae Sedis</taxon>
        <taxon>Exiguobacterium</taxon>
    </lineage>
</organism>